<organism evidence="4 5">
    <name type="scientific">Luteimonas terrae</name>
    <dbReference type="NCBI Taxonomy" id="1530191"/>
    <lineage>
        <taxon>Bacteria</taxon>
        <taxon>Pseudomonadati</taxon>
        <taxon>Pseudomonadota</taxon>
        <taxon>Gammaproteobacteria</taxon>
        <taxon>Lysobacterales</taxon>
        <taxon>Lysobacteraceae</taxon>
        <taxon>Luteimonas</taxon>
    </lineage>
</organism>
<evidence type="ECO:0000256" key="2">
    <source>
        <dbReference type="SAM" id="SignalP"/>
    </source>
</evidence>
<sequence length="383" mass="40891">MLRRLHCLVFAVVSVYVFGLAPAQAQRDNAVPPATATQPGHVTPSPVVDARWTTTLDHHVRAIDARLGTGELGVHVQRLDGGTQYGFRADEVWYLASGVKVPIAIAVLREIEQGWLTLDTQVTLRADDFVDGAGGTNAHRAGDRLTIAWLLEQMIVHSDNTASDVLIRTVGLGQVNTVASELIARDVRITSLADVRRLAYGMFHPTAAQLSSQDLLSLQRAGAGQARVRRLSQLLGVPQSDFLLPDLDSAFESYYATHANSATLRDYGHMLGALQAGDALGPEGTRYLLDVMARVQTGKQRIRAGLPTGARFAHKTGTQYRRICDSGIVTVPARGGAAPVQVVVAACVRGAGTAASERALRELGAALTASAVFEQPPVPTTGR</sequence>
<dbReference type="InterPro" id="IPR045155">
    <property type="entry name" value="Beta-lactam_cat"/>
</dbReference>
<dbReference type="InterPro" id="IPR000871">
    <property type="entry name" value="Beta-lactam_class-A"/>
</dbReference>
<feature type="chain" id="PRO_5020519022" evidence="2">
    <location>
        <begin position="26"/>
        <end position="383"/>
    </location>
</feature>
<dbReference type="Proteomes" id="UP000295543">
    <property type="component" value="Unassembled WGS sequence"/>
</dbReference>
<gene>
    <name evidence="4" type="ORF">E2F49_08475</name>
</gene>
<keyword evidence="5" id="KW-1185">Reference proteome</keyword>
<dbReference type="EMBL" id="SMTG01000002">
    <property type="protein sequence ID" value="TDK33996.1"/>
    <property type="molecule type" value="Genomic_DNA"/>
</dbReference>
<dbReference type="GO" id="GO:0008800">
    <property type="term" value="F:beta-lactamase activity"/>
    <property type="evidence" value="ECO:0007669"/>
    <property type="project" value="UniProtKB-EC"/>
</dbReference>
<dbReference type="OrthoDB" id="9784149at2"/>
<dbReference type="GO" id="GO:0030655">
    <property type="term" value="P:beta-lactam antibiotic catabolic process"/>
    <property type="evidence" value="ECO:0007669"/>
    <property type="project" value="InterPro"/>
</dbReference>
<dbReference type="PANTHER" id="PTHR35333">
    <property type="entry name" value="BETA-LACTAMASE"/>
    <property type="match status" value="1"/>
</dbReference>
<dbReference type="Gene3D" id="3.40.710.10">
    <property type="entry name" value="DD-peptidase/beta-lactamase superfamily"/>
    <property type="match status" value="1"/>
</dbReference>
<dbReference type="Pfam" id="PF13354">
    <property type="entry name" value="Beta-lactamase2"/>
    <property type="match status" value="1"/>
</dbReference>
<dbReference type="SUPFAM" id="SSF56601">
    <property type="entry name" value="beta-lactamase/transpeptidase-like"/>
    <property type="match status" value="1"/>
</dbReference>
<evidence type="ECO:0000259" key="3">
    <source>
        <dbReference type="Pfam" id="PF13354"/>
    </source>
</evidence>
<keyword evidence="4" id="KW-0378">Hydrolase</keyword>
<reference evidence="4 5" key="1">
    <citation type="submission" date="2019-03" db="EMBL/GenBank/DDBJ databases">
        <title>Luteimonas zhaokaii sp.nov., isolated from the rectal contents of Plateau pika in Yushu, Qinghai Province, China.</title>
        <authorList>
            <person name="Zhang G."/>
        </authorList>
    </citation>
    <scope>NUCLEOTIDE SEQUENCE [LARGE SCALE GENOMIC DNA]</scope>
    <source>
        <strain evidence="4 5">THG-MD21</strain>
    </source>
</reference>
<evidence type="ECO:0000313" key="5">
    <source>
        <dbReference type="Proteomes" id="UP000295543"/>
    </source>
</evidence>
<dbReference type="AlphaFoldDB" id="A0A4R5UFH5"/>
<feature type="signal peptide" evidence="2">
    <location>
        <begin position="1"/>
        <end position="25"/>
    </location>
</feature>
<keyword evidence="2" id="KW-0732">Signal</keyword>
<dbReference type="PANTHER" id="PTHR35333:SF4">
    <property type="entry name" value="SLR0121 PROTEIN"/>
    <property type="match status" value="1"/>
</dbReference>
<evidence type="ECO:0000256" key="1">
    <source>
        <dbReference type="ARBA" id="ARBA00001526"/>
    </source>
</evidence>
<feature type="domain" description="Beta-lactamase class A catalytic" evidence="3">
    <location>
        <begin position="73"/>
        <end position="335"/>
    </location>
</feature>
<evidence type="ECO:0000313" key="4">
    <source>
        <dbReference type="EMBL" id="TDK33996.1"/>
    </source>
</evidence>
<comment type="catalytic activity">
    <reaction evidence="1">
        <text>a beta-lactam + H2O = a substituted beta-amino acid</text>
        <dbReference type="Rhea" id="RHEA:20401"/>
        <dbReference type="ChEBI" id="CHEBI:15377"/>
        <dbReference type="ChEBI" id="CHEBI:35627"/>
        <dbReference type="ChEBI" id="CHEBI:140347"/>
        <dbReference type="EC" id="3.5.2.6"/>
    </reaction>
</comment>
<dbReference type="InterPro" id="IPR012338">
    <property type="entry name" value="Beta-lactam/transpept-like"/>
</dbReference>
<protein>
    <submittedName>
        <fullName evidence="4">Serine hydrolase</fullName>
    </submittedName>
</protein>
<dbReference type="GO" id="GO:0046677">
    <property type="term" value="P:response to antibiotic"/>
    <property type="evidence" value="ECO:0007669"/>
    <property type="project" value="InterPro"/>
</dbReference>
<proteinExistence type="predicted"/>
<comment type="caution">
    <text evidence="4">The sequence shown here is derived from an EMBL/GenBank/DDBJ whole genome shotgun (WGS) entry which is preliminary data.</text>
</comment>
<name>A0A4R5UFH5_9GAMM</name>
<accession>A0A4R5UFH5</accession>